<evidence type="ECO:0000256" key="13">
    <source>
        <dbReference type="ARBA" id="ARBA00023136"/>
    </source>
</evidence>
<dbReference type="OrthoDB" id="2789670at2759"/>
<evidence type="ECO:0000256" key="15">
    <source>
        <dbReference type="PIRSR" id="PIRSR602401-1"/>
    </source>
</evidence>
<keyword evidence="9" id="KW-0492">Microsome</keyword>
<keyword evidence="6 15" id="KW-0349">Heme</keyword>
<evidence type="ECO:0000313" key="18">
    <source>
        <dbReference type="Proteomes" id="UP000789524"/>
    </source>
</evidence>
<evidence type="ECO:0000256" key="4">
    <source>
        <dbReference type="ARBA" id="ARBA00010617"/>
    </source>
</evidence>
<comment type="cofactor">
    <cofactor evidence="1 15">
        <name>heme</name>
        <dbReference type="ChEBI" id="CHEBI:30413"/>
    </cofactor>
</comment>
<evidence type="ECO:0000256" key="7">
    <source>
        <dbReference type="ARBA" id="ARBA00022723"/>
    </source>
</evidence>
<evidence type="ECO:0000256" key="9">
    <source>
        <dbReference type="ARBA" id="ARBA00022848"/>
    </source>
</evidence>
<gene>
    <name evidence="17" type="ORF">DCHRY22_LOCUS1186</name>
</gene>
<dbReference type="PANTHER" id="PTHR24292:SF54">
    <property type="entry name" value="CYP9F3-RELATED"/>
    <property type="match status" value="1"/>
</dbReference>
<keyword evidence="18" id="KW-1185">Reference proteome</keyword>
<evidence type="ECO:0000256" key="2">
    <source>
        <dbReference type="ARBA" id="ARBA00004174"/>
    </source>
</evidence>
<dbReference type="GO" id="GO:0016712">
    <property type="term" value="F:oxidoreductase activity, acting on paired donors, with incorporation or reduction of molecular oxygen, reduced flavin or flavoprotein as one donor, and incorporation of one atom of oxygen"/>
    <property type="evidence" value="ECO:0007669"/>
    <property type="project" value="UniProtKB-EC"/>
</dbReference>
<evidence type="ECO:0000256" key="12">
    <source>
        <dbReference type="ARBA" id="ARBA00023033"/>
    </source>
</evidence>
<dbReference type="InterPro" id="IPR002401">
    <property type="entry name" value="Cyt_P450_E_grp-I"/>
</dbReference>
<dbReference type="PROSITE" id="PS00086">
    <property type="entry name" value="CYTOCHROME_P450"/>
    <property type="match status" value="1"/>
</dbReference>
<evidence type="ECO:0000256" key="1">
    <source>
        <dbReference type="ARBA" id="ARBA00001971"/>
    </source>
</evidence>
<keyword evidence="11 15" id="KW-0408">Iron</keyword>
<keyword evidence="13" id="KW-0472">Membrane</keyword>
<evidence type="ECO:0000256" key="11">
    <source>
        <dbReference type="ARBA" id="ARBA00023004"/>
    </source>
</evidence>
<dbReference type="EMBL" id="CAKASE010000043">
    <property type="protein sequence ID" value="CAG9559304.1"/>
    <property type="molecule type" value="Genomic_DNA"/>
</dbReference>
<dbReference type="GO" id="GO:0020037">
    <property type="term" value="F:heme binding"/>
    <property type="evidence" value="ECO:0007669"/>
    <property type="project" value="InterPro"/>
</dbReference>
<reference evidence="17" key="1">
    <citation type="submission" date="2021-09" db="EMBL/GenBank/DDBJ databases">
        <authorList>
            <person name="Martin H S."/>
        </authorList>
    </citation>
    <scope>NUCLEOTIDE SEQUENCE</scope>
</reference>
<accession>A0A8J2VPH3</accession>
<organism evidence="17 18">
    <name type="scientific">Danaus chrysippus</name>
    <name type="common">African queen</name>
    <dbReference type="NCBI Taxonomy" id="151541"/>
    <lineage>
        <taxon>Eukaryota</taxon>
        <taxon>Metazoa</taxon>
        <taxon>Ecdysozoa</taxon>
        <taxon>Arthropoda</taxon>
        <taxon>Hexapoda</taxon>
        <taxon>Insecta</taxon>
        <taxon>Pterygota</taxon>
        <taxon>Neoptera</taxon>
        <taxon>Endopterygota</taxon>
        <taxon>Lepidoptera</taxon>
        <taxon>Glossata</taxon>
        <taxon>Ditrysia</taxon>
        <taxon>Papilionoidea</taxon>
        <taxon>Nymphalidae</taxon>
        <taxon>Danainae</taxon>
        <taxon>Danaini</taxon>
        <taxon>Danaina</taxon>
        <taxon>Danaus</taxon>
        <taxon>Anosia</taxon>
    </lineage>
</organism>
<evidence type="ECO:0000313" key="17">
    <source>
        <dbReference type="EMBL" id="CAG9559304.1"/>
    </source>
</evidence>
<evidence type="ECO:0000256" key="3">
    <source>
        <dbReference type="ARBA" id="ARBA00004406"/>
    </source>
</evidence>
<comment type="subcellular location">
    <subcellularLocation>
        <location evidence="3">Endoplasmic reticulum membrane</location>
        <topology evidence="3">Peripheral membrane protein</topology>
    </subcellularLocation>
    <subcellularLocation>
        <location evidence="2">Microsome membrane</location>
        <topology evidence="2">Peripheral membrane protein</topology>
    </subcellularLocation>
</comment>
<evidence type="ECO:0000256" key="16">
    <source>
        <dbReference type="RuleBase" id="RU000461"/>
    </source>
</evidence>
<dbReference type="InterPro" id="IPR036396">
    <property type="entry name" value="Cyt_P450_sf"/>
</dbReference>
<dbReference type="Gene3D" id="1.10.630.10">
    <property type="entry name" value="Cytochrome P450"/>
    <property type="match status" value="1"/>
</dbReference>
<dbReference type="PRINTS" id="PR00385">
    <property type="entry name" value="P450"/>
</dbReference>
<keyword evidence="8" id="KW-0256">Endoplasmic reticulum</keyword>
<dbReference type="FunFam" id="1.10.630.10:FF:000182">
    <property type="entry name" value="Cytochrome P450 3A4"/>
    <property type="match status" value="1"/>
</dbReference>
<dbReference type="InterPro" id="IPR017972">
    <property type="entry name" value="Cyt_P450_CS"/>
</dbReference>
<keyword evidence="10 16" id="KW-0560">Oxidoreductase</keyword>
<dbReference type="InterPro" id="IPR050476">
    <property type="entry name" value="Insect_CytP450_Detox"/>
</dbReference>
<proteinExistence type="inferred from homology"/>
<dbReference type="GO" id="GO:0005789">
    <property type="term" value="C:endoplasmic reticulum membrane"/>
    <property type="evidence" value="ECO:0007669"/>
    <property type="project" value="UniProtKB-SubCell"/>
</dbReference>
<comment type="catalytic activity">
    <reaction evidence="14">
        <text>an organic molecule + reduced [NADPH--hemoprotein reductase] + O2 = an alcohol + oxidized [NADPH--hemoprotein reductase] + H2O + H(+)</text>
        <dbReference type="Rhea" id="RHEA:17149"/>
        <dbReference type="Rhea" id="RHEA-COMP:11964"/>
        <dbReference type="Rhea" id="RHEA-COMP:11965"/>
        <dbReference type="ChEBI" id="CHEBI:15377"/>
        <dbReference type="ChEBI" id="CHEBI:15378"/>
        <dbReference type="ChEBI" id="CHEBI:15379"/>
        <dbReference type="ChEBI" id="CHEBI:30879"/>
        <dbReference type="ChEBI" id="CHEBI:57618"/>
        <dbReference type="ChEBI" id="CHEBI:58210"/>
        <dbReference type="ChEBI" id="CHEBI:142491"/>
        <dbReference type="EC" id="1.14.14.1"/>
    </reaction>
</comment>
<evidence type="ECO:0000256" key="8">
    <source>
        <dbReference type="ARBA" id="ARBA00022824"/>
    </source>
</evidence>
<feature type="binding site" description="axial binding residue" evidence="15">
    <location>
        <position position="366"/>
    </location>
    <ligand>
        <name>heme</name>
        <dbReference type="ChEBI" id="CHEBI:30413"/>
    </ligand>
    <ligandPart>
        <name>Fe</name>
        <dbReference type="ChEBI" id="CHEBI:18248"/>
    </ligandPart>
</feature>
<dbReference type="AlphaFoldDB" id="A0A8J2VPH3"/>
<dbReference type="SUPFAM" id="SSF48264">
    <property type="entry name" value="Cytochrome P450"/>
    <property type="match status" value="1"/>
</dbReference>
<keyword evidence="12 16" id="KW-0503">Monooxygenase</keyword>
<keyword evidence="7 15" id="KW-0479">Metal-binding</keyword>
<dbReference type="InterPro" id="IPR001128">
    <property type="entry name" value="Cyt_P450"/>
</dbReference>
<evidence type="ECO:0000256" key="14">
    <source>
        <dbReference type="ARBA" id="ARBA00047827"/>
    </source>
</evidence>
<comment type="similarity">
    <text evidence="4 16">Belongs to the cytochrome P450 family.</text>
</comment>
<dbReference type="PRINTS" id="PR00463">
    <property type="entry name" value="EP450I"/>
</dbReference>
<dbReference type="Proteomes" id="UP000789524">
    <property type="component" value="Unassembled WGS sequence"/>
</dbReference>
<dbReference type="PANTHER" id="PTHR24292">
    <property type="entry name" value="CYTOCHROME P450"/>
    <property type="match status" value="1"/>
</dbReference>
<evidence type="ECO:0000256" key="10">
    <source>
        <dbReference type="ARBA" id="ARBA00023002"/>
    </source>
</evidence>
<evidence type="ECO:0000256" key="6">
    <source>
        <dbReference type="ARBA" id="ARBA00022617"/>
    </source>
</evidence>
<dbReference type="CDD" id="cd11056">
    <property type="entry name" value="CYP6-like"/>
    <property type="match status" value="1"/>
</dbReference>
<dbReference type="GO" id="GO:0005506">
    <property type="term" value="F:iron ion binding"/>
    <property type="evidence" value="ECO:0007669"/>
    <property type="project" value="InterPro"/>
</dbReference>
<sequence length="422" mass="49210">MTKDFYYFNGREVTNYNTKEELTNNMFFHGGDKWKVVRQNLTPLFTSMKMKKMFHLVKDIGDSFEKILEDELKSSSDLEIKSFLVKYTLECILSCGFGISGKLLEKGNNKDDNIFFNIGSSIFDSSPSRGIKQVFRAMWPKIFYSVGLNVFDPKIFAMFKNLIAQVFQSRLSEKSNRNDFVDLILSWKKENYIYGDSLNPNSEKYKKISVEVNNELLIPQCVLFFAAGFETTSTTLSFLMYELSKHSDVQDRLIEEVDNYHKKYNGVIEYECIGEMPYLDACIDEVLRLYPVLGVVAREVMEDYTLPTGLKLEKGNRIHIPLYHMHRDPKFFPNPEEFRPERFFGEEKKNIVPYSFMPFGEGPRICIGQRFAKMVMFNLVLKIFKKYRVESSSLTPRKLEFSNISLITQCTTNICVKIVERT</sequence>
<evidence type="ECO:0000256" key="5">
    <source>
        <dbReference type="ARBA" id="ARBA00012109"/>
    </source>
</evidence>
<comment type="caution">
    <text evidence="17">The sequence shown here is derived from an EMBL/GenBank/DDBJ whole genome shotgun (WGS) entry which is preliminary data.</text>
</comment>
<dbReference type="EC" id="1.14.14.1" evidence="5"/>
<protein>
    <recommendedName>
        <fullName evidence="5">unspecific monooxygenase</fullName>
        <ecNumber evidence="5">1.14.14.1</ecNumber>
    </recommendedName>
</protein>
<name>A0A8J2VPH3_9NEOP</name>
<dbReference type="Pfam" id="PF00067">
    <property type="entry name" value="p450"/>
    <property type="match status" value="1"/>
</dbReference>